<dbReference type="AlphaFoldDB" id="A0A0A8ZDF9"/>
<reference evidence="1" key="2">
    <citation type="journal article" date="2015" name="Data Brief">
        <title>Shoot transcriptome of the giant reed, Arundo donax.</title>
        <authorList>
            <person name="Barrero R.A."/>
            <person name="Guerrero F.D."/>
            <person name="Moolhuijzen P."/>
            <person name="Goolsby J.A."/>
            <person name="Tidwell J."/>
            <person name="Bellgard S.E."/>
            <person name="Bellgard M.I."/>
        </authorList>
    </citation>
    <scope>NUCLEOTIDE SEQUENCE</scope>
    <source>
        <tissue evidence="1">Shoot tissue taken approximately 20 cm above the soil surface</tissue>
    </source>
</reference>
<protein>
    <submittedName>
        <fullName evidence="1">Uncharacterized protein</fullName>
    </submittedName>
</protein>
<name>A0A0A8ZDF9_ARUDO</name>
<organism evidence="1">
    <name type="scientific">Arundo donax</name>
    <name type="common">Giant reed</name>
    <name type="synonym">Donax arundinaceus</name>
    <dbReference type="NCBI Taxonomy" id="35708"/>
    <lineage>
        <taxon>Eukaryota</taxon>
        <taxon>Viridiplantae</taxon>
        <taxon>Streptophyta</taxon>
        <taxon>Embryophyta</taxon>
        <taxon>Tracheophyta</taxon>
        <taxon>Spermatophyta</taxon>
        <taxon>Magnoliopsida</taxon>
        <taxon>Liliopsida</taxon>
        <taxon>Poales</taxon>
        <taxon>Poaceae</taxon>
        <taxon>PACMAD clade</taxon>
        <taxon>Arundinoideae</taxon>
        <taxon>Arundineae</taxon>
        <taxon>Arundo</taxon>
    </lineage>
</organism>
<evidence type="ECO:0000313" key="1">
    <source>
        <dbReference type="EMBL" id="JAD34775.1"/>
    </source>
</evidence>
<proteinExistence type="predicted"/>
<reference evidence="1" key="1">
    <citation type="submission" date="2014-09" db="EMBL/GenBank/DDBJ databases">
        <authorList>
            <person name="Magalhaes I.L.F."/>
            <person name="Oliveira U."/>
            <person name="Santos F.R."/>
            <person name="Vidigal T.H.D.A."/>
            <person name="Brescovit A.D."/>
            <person name="Santos A.J."/>
        </authorList>
    </citation>
    <scope>NUCLEOTIDE SEQUENCE</scope>
    <source>
        <tissue evidence="1">Shoot tissue taken approximately 20 cm above the soil surface</tissue>
    </source>
</reference>
<sequence>MDRHPQLMLIYIFTHGNKMNIMFTNFIVFDLANCHKQDVQT</sequence>
<accession>A0A0A8ZDF9</accession>
<dbReference type="EMBL" id="GBRH01263120">
    <property type="protein sequence ID" value="JAD34775.1"/>
    <property type="molecule type" value="Transcribed_RNA"/>
</dbReference>